<keyword evidence="4 8" id="KW-0812">Transmembrane</keyword>
<evidence type="ECO:0000256" key="9">
    <source>
        <dbReference type="SAM" id="MobiDB-lite"/>
    </source>
</evidence>
<feature type="transmembrane region" description="Helical" evidence="8">
    <location>
        <begin position="122"/>
        <end position="140"/>
    </location>
</feature>
<comment type="subcellular location">
    <subcellularLocation>
        <location evidence="1 8">Endoplasmic reticulum membrane</location>
        <topology evidence="1 8">Multi-pass membrane protein</topology>
    </subcellularLocation>
</comment>
<reference evidence="10" key="2">
    <citation type="submission" date="2020-11" db="EMBL/GenBank/DDBJ databases">
        <authorList>
            <person name="McCartney M.A."/>
            <person name="Auch B."/>
            <person name="Kono T."/>
            <person name="Mallez S."/>
            <person name="Becker A."/>
            <person name="Gohl D.M."/>
            <person name="Silverstein K.A.T."/>
            <person name="Koren S."/>
            <person name="Bechman K.B."/>
            <person name="Herman A."/>
            <person name="Abrahante J.E."/>
            <person name="Garbe J."/>
        </authorList>
    </citation>
    <scope>NUCLEOTIDE SEQUENCE</scope>
    <source>
        <strain evidence="10">Duluth1</strain>
        <tissue evidence="10">Whole animal</tissue>
    </source>
</reference>
<dbReference type="AlphaFoldDB" id="A0A9D3YEX9"/>
<feature type="transmembrane region" description="Helical" evidence="8">
    <location>
        <begin position="70"/>
        <end position="89"/>
    </location>
</feature>
<evidence type="ECO:0000256" key="8">
    <source>
        <dbReference type="RuleBase" id="RU363075"/>
    </source>
</evidence>
<proteinExistence type="inferred from homology"/>
<evidence type="ECO:0000256" key="1">
    <source>
        <dbReference type="ARBA" id="ARBA00004477"/>
    </source>
</evidence>
<evidence type="ECO:0000256" key="3">
    <source>
        <dbReference type="ARBA" id="ARBA00022679"/>
    </source>
</evidence>
<feature type="transmembrane region" description="Helical" evidence="8">
    <location>
        <begin position="347"/>
        <end position="363"/>
    </location>
</feature>
<dbReference type="GO" id="GO:0000026">
    <property type="term" value="F:alpha-1,2-mannosyltransferase activity"/>
    <property type="evidence" value="ECO:0007669"/>
    <property type="project" value="TreeGrafter"/>
</dbReference>
<feature type="transmembrane region" description="Helical" evidence="8">
    <location>
        <begin position="317"/>
        <end position="340"/>
    </location>
</feature>
<dbReference type="InterPro" id="IPR005599">
    <property type="entry name" value="GPI_mannosylTrfase"/>
</dbReference>
<keyword evidence="3" id="KW-0808">Transferase</keyword>
<evidence type="ECO:0000313" key="10">
    <source>
        <dbReference type="EMBL" id="KAH3697157.1"/>
    </source>
</evidence>
<keyword evidence="11" id="KW-1185">Reference proteome</keyword>
<evidence type="ECO:0000256" key="2">
    <source>
        <dbReference type="ARBA" id="ARBA00022676"/>
    </source>
</evidence>
<dbReference type="Pfam" id="PF03901">
    <property type="entry name" value="Glyco_transf_22"/>
    <property type="match status" value="1"/>
</dbReference>
<organism evidence="10 11">
    <name type="scientific">Dreissena polymorpha</name>
    <name type="common">Zebra mussel</name>
    <name type="synonym">Mytilus polymorpha</name>
    <dbReference type="NCBI Taxonomy" id="45954"/>
    <lineage>
        <taxon>Eukaryota</taxon>
        <taxon>Metazoa</taxon>
        <taxon>Spiralia</taxon>
        <taxon>Lophotrochozoa</taxon>
        <taxon>Mollusca</taxon>
        <taxon>Bivalvia</taxon>
        <taxon>Autobranchia</taxon>
        <taxon>Heteroconchia</taxon>
        <taxon>Euheterodonta</taxon>
        <taxon>Imparidentia</taxon>
        <taxon>Neoheterodontei</taxon>
        <taxon>Myida</taxon>
        <taxon>Dreissenoidea</taxon>
        <taxon>Dreissenidae</taxon>
        <taxon>Dreissena</taxon>
    </lineage>
</organism>
<keyword evidence="6 8" id="KW-1133">Transmembrane helix</keyword>
<evidence type="ECO:0000256" key="6">
    <source>
        <dbReference type="ARBA" id="ARBA00022989"/>
    </source>
</evidence>
<sequence>MTKDAKSAATIRRRKKCNSFIDFERFKSSRASSPHEQIRQNPEDHESYLFDDEILGPLIVKKIMSSEKSLFFALICIRIVNSLLIQTSFVPDEYWQSIEVAHHMAYGYGYKTWEWNNGLRGYLYPSIFAIFYKILAILGMDNRVMLIKFPRIIQGVIAACGDLYLYKLSWLLSDRATAQWALFCQMTNWFMLYCSTRTLTNSTETAIVTAALYYYPWPLKVTTQQSVRRFLSLAALSILVRPTAAIIWILMCAWHLQTNTHRLPATLKHYFLVGPVTLLLSAALDRVFYGEWTCVQYNFLKFNVLGGGGSFYGTHPWHWYLTQGYPVIMGLHVLPFLLGIWRAKNKVPLLVIIWTIFIYSCLAHKEFRFLMPILPLSFHYCGLFFQNYCKKPKLKKQLIKKDVQNTLCSDKKENVLISNPTKNSTISSEEPEDNKDNTSGVNEKTLQQKDVSDMAEASRKQNAVHKAHLFRAKLLVIFLLLINIPATMYFSLIHQRGTIYVMKFLHDVSYEQHTDVLFLMPCHSTPYYSYLHRNISMRFLTCEPNLKQEDNYVDEADAFYRDPVLWLKSQYAATAAPWPSHLVYFNSLQNELSQYLLQNGYKDCASLFHTHLPEGRVGSHVIVSCR</sequence>
<comment type="similarity">
    <text evidence="8">Belongs to the glycosyltransferase 22 family.</text>
</comment>
<feature type="region of interest" description="Disordered" evidence="9">
    <location>
        <begin position="420"/>
        <end position="452"/>
    </location>
</feature>
<keyword evidence="2 8" id="KW-0328">Glycosyltransferase</keyword>
<gene>
    <name evidence="10" type="ORF">DPMN_084646</name>
</gene>
<dbReference type="Proteomes" id="UP000828390">
    <property type="component" value="Unassembled WGS sequence"/>
</dbReference>
<reference evidence="10" key="1">
    <citation type="journal article" date="2019" name="bioRxiv">
        <title>The Genome of the Zebra Mussel, Dreissena polymorpha: A Resource for Invasive Species Research.</title>
        <authorList>
            <person name="McCartney M.A."/>
            <person name="Auch B."/>
            <person name="Kono T."/>
            <person name="Mallez S."/>
            <person name="Zhang Y."/>
            <person name="Obille A."/>
            <person name="Becker A."/>
            <person name="Abrahante J.E."/>
            <person name="Garbe J."/>
            <person name="Badalamenti J.P."/>
            <person name="Herman A."/>
            <person name="Mangelson H."/>
            <person name="Liachko I."/>
            <person name="Sullivan S."/>
            <person name="Sone E.D."/>
            <person name="Koren S."/>
            <person name="Silverstein K.A.T."/>
            <person name="Beckman K.B."/>
            <person name="Gohl D.M."/>
        </authorList>
    </citation>
    <scope>NUCLEOTIDE SEQUENCE</scope>
    <source>
        <strain evidence="10">Duluth1</strain>
        <tissue evidence="10">Whole animal</tissue>
    </source>
</reference>
<feature type="transmembrane region" description="Helical" evidence="8">
    <location>
        <begin position="369"/>
        <end position="389"/>
    </location>
</feature>
<dbReference type="PANTHER" id="PTHR22760:SF4">
    <property type="entry name" value="GPI MANNOSYLTRANSFERASE 3"/>
    <property type="match status" value="1"/>
</dbReference>
<evidence type="ECO:0000256" key="7">
    <source>
        <dbReference type="ARBA" id="ARBA00023136"/>
    </source>
</evidence>
<keyword evidence="5 8" id="KW-0256">Endoplasmic reticulum</keyword>
<feature type="transmembrane region" description="Helical" evidence="8">
    <location>
        <begin position="230"/>
        <end position="250"/>
    </location>
</feature>
<comment type="caution">
    <text evidence="10">The sequence shown here is derived from an EMBL/GenBank/DDBJ whole genome shotgun (WGS) entry which is preliminary data.</text>
</comment>
<dbReference type="EMBL" id="JAIWYP010000016">
    <property type="protein sequence ID" value="KAH3697157.1"/>
    <property type="molecule type" value="Genomic_DNA"/>
</dbReference>
<evidence type="ECO:0000256" key="5">
    <source>
        <dbReference type="ARBA" id="ARBA00022824"/>
    </source>
</evidence>
<dbReference type="EC" id="2.4.1.-" evidence="8"/>
<keyword evidence="7 8" id="KW-0472">Membrane</keyword>
<dbReference type="GO" id="GO:0005789">
    <property type="term" value="C:endoplasmic reticulum membrane"/>
    <property type="evidence" value="ECO:0007669"/>
    <property type="project" value="UniProtKB-SubCell"/>
</dbReference>
<accession>A0A9D3YEX9</accession>
<evidence type="ECO:0000256" key="4">
    <source>
        <dbReference type="ARBA" id="ARBA00022692"/>
    </source>
</evidence>
<name>A0A9D3YEX9_DREPO</name>
<evidence type="ECO:0000313" key="11">
    <source>
        <dbReference type="Proteomes" id="UP000828390"/>
    </source>
</evidence>
<dbReference type="PANTHER" id="PTHR22760">
    <property type="entry name" value="GLYCOSYLTRANSFERASE"/>
    <property type="match status" value="1"/>
</dbReference>
<dbReference type="OrthoDB" id="416834at2759"/>
<protein>
    <recommendedName>
        <fullName evidence="8">Mannosyltransferase</fullName>
        <ecNumber evidence="8">2.4.1.-</ecNumber>
    </recommendedName>
</protein>
<feature type="transmembrane region" description="Helical" evidence="8">
    <location>
        <begin position="474"/>
        <end position="493"/>
    </location>
</feature>
<dbReference type="GO" id="GO:0006506">
    <property type="term" value="P:GPI anchor biosynthetic process"/>
    <property type="evidence" value="ECO:0007669"/>
    <property type="project" value="TreeGrafter"/>
</dbReference>